<gene>
    <name evidence="2" type="ORF">E2C01_065828</name>
</gene>
<keyword evidence="3" id="KW-1185">Reference proteome</keyword>
<evidence type="ECO:0000256" key="1">
    <source>
        <dbReference type="SAM" id="MobiDB-lite"/>
    </source>
</evidence>
<protein>
    <submittedName>
        <fullName evidence="2">Uncharacterized protein</fullName>
    </submittedName>
</protein>
<name>A0A5B7HGM2_PORTR</name>
<comment type="caution">
    <text evidence="2">The sequence shown here is derived from an EMBL/GenBank/DDBJ whole genome shotgun (WGS) entry which is preliminary data.</text>
</comment>
<evidence type="ECO:0000313" key="2">
    <source>
        <dbReference type="EMBL" id="MPC71550.1"/>
    </source>
</evidence>
<feature type="region of interest" description="Disordered" evidence="1">
    <location>
        <begin position="25"/>
        <end position="62"/>
    </location>
</feature>
<reference evidence="2 3" key="1">
    <citation type="submission" date="2019-05" db="EMBL/GenBank/DDBJ databases">
        <title>Another draft genome of Portunus trituberculatus and its Hox gene families provides insights of decapod evolution.</title>
        <authorList>
            <person name="Jeong J.-H."/>
            <person name="Song I."/>
            <person name="Kim S."/>
            <person name="Choi T."/>
            <person name="Kim D."/>
            <person name="Ryu S."/>
            <person name="Kim W."/>
        </authorList>
    </citation>
    <scope>NUCLEOTIDE SEQUENCE [LARGE SCALE GENOMIC DNA]</scope>
    <source>
        <tissue evidence="2">Muscle</tissue>
    </source>
</reference>
<organism evidence="2 3">
    <name type="scientific">Portunus trituberculatus</name>
    <name type="common">Swimming crab</name>
    <name type="synonym">Neptunus trituberculatus</name>
    <dbReference type="NCBI Taxonomy" id="210409"/>
    <lineage>
        <taxon>Eukaryota</taxon>
        <taxon>Metazoa</taxon>
        <taxon>Ecdysozoa</taxon>
        <taxon>Arthropoda</taxon>
        <taxon>Crustacea</taxon>
        <taxon>Multicrustacea</taxon>
        <taxon>Malacostraca</taxon>
        <taxon>Eumalacostraca</taxon>
        <taxon>Eucarida</taxon>
        <taxon>Decapoda</taxon>
        <taxon>Pleocyemata</taxon>
        <taxon>Brachyura</taxon>
        <taxon>Eubrachyura</taxon>
        <taxon>Portunoidea</taxon>
        <taxon>Portunidae</taxon>
        <taxon>Portuninae</taxon>
        <taxon>Portunus</taxon>
    </lineage>
</organism>
<dbReference type="Proteomes" id="UP000324222">
    <property type="component" value="Unassembled WGS sequence"/>
</dbReference>
<accession>A0A5B7HGM2</accession>
<sequence length="62" mass="7194">MWINDTENDIPALYYWTPTQRSIASSPQEANSSTHACRPGLKEGSERVRENKRHKTINTEYN</sequence>
<feature type="compositionally biased region" description="Basic and acidic residues" evidence="1">
    <location>
        <begin position="40"/>
        <end position="49"/>
    </location>
</feature>
<dbReference type="EMBL" id="VSRR010033093">
    <property type="protein sequence ID" value="MPC71550.1"/>
    <property type="molecule type" value="Genomic_DNA"/>
</dbReference>
<dbReference type="AlphaFoldDB" id="A0A5B7HGM2"/>
<feature type="compositionally biased region" description="Polar residues" evidence="1">
    <location>
        <begin position="25"/>
        <end position="35"/>
    </location>
</feature>
<proteinExistence type="predicted"/>
<evidence type="ECO:0000313" key="3">
    <source>
        <dbReference type="Proteomes" id="UP000324222"/>
    </source>
</evidence>